<evidence type="ECO:0000313" key="3">
    <source>
        <dbReference type="Proteomes" id="UP001152320"/>
    </source>
</evidence>
<dbReference type="OrthoDB" id="10060618at2759"/>
<protein>
    <recommendedName>
        <fullName evidence="1">Mutator-like transposase domain-containing protein</fullName>
    </recommendedName>
</protein>
<proteinExistence type="predicted"/>
<organism evidence="2 3">
    <name type="scientific">Holothuria leucospilota</name>
    <name type="common">Black long sea cucumber</name>
    <name type="synonym">Mertensiothuria leucospilota</name>
    <dbReference type="NCBI Taxonomy" id="206669"/>
    <lineage>
        <taxon>Eukaryota</taxon>
        <taxon>Metazoa</taxon>
        <taxon>Echinodermata</taxon>
        <taxon>Eleutherozoa</taxon>
        <taxon>Echinozoa</taxon>
        <taxon>Holothuroidea</taxon>
        <taxon>Aspidochirotacea</taxon>
        <taxon>Aspidochirotida</taxon>
        <taxon>Holothuriidae</taxon>
        <taxon>Holothuria</taxon>
    </lineage>
</organism>
<keyword evidence="3" id="KW-1185">Reference proteome</keyword>
<dbReference type="Pfam" id="PF20700">
    <property type="entry name" value="Mutator"/>
    <property type="match status" value="1"/>
</dbReference>
<reference evidence="2" key="1">
    <citation type="submission" date="2021-10" db="EMBL/GenBank/DDBJ databases">
        <title>Tropical sea cucumber genome reveals ecological adaptation and Cuvierian tubules defense mechanism.</title>
        <authorList>
            <person name="Chen T."/>
        </authorList>
    </citation>
    <scope>NUCLEOTIDE SEQUENCE</scope>
    <source>
        <strain evidence="2">Nanhai2018</strain>
        <tissue evidence="2">Muscle</tissue>
    </source>
</reference>
<dbReference type="PANTHER" id="PTHR33309:SF3">
    <property type="entry name" value="CCHC-TYPE DOMAIN-CONTAINING PROTEIN"/>
    <property type="match status" value="1"/>
</dbReference>
<dbReference type="EMBL" id="JAIZAY010000010">
    <property type="protein sequence ID" value="KAJ8034121.1"/>
    <property type="molecule type" value="Genomic_DNA"/>
</dbReference>
<dbReference type="Proteomes" id="UP001152320">
    <property type="component" value="Chromosome 10"/>
</dbReference>
<dbReference type="InterPro" id="IPR049012">
    <property type="entry name" value="Mutator_transp_dom"/>
</dbReference>
<feature type="domain" description="Mutator-like transposase" evidence="1">
    <location>
        <begin position="2"/>
        <end position="310"/>
    </location>
</feature>
<dbReference type="PANTHER" id="PTHR33309">
    <property type="entry name" value="KERATIN, ULTRA HIGH-SULFUR MATRIX PROTEIN-LIKE"/>
    <property type="match status" value="1"/>
</dbReference>
<evidence type="ECO:0000259" key="1">
    <source>
        <dbReference type="Pfam" id="PF20700"/>
    </source>
</evidence>
<sequence>MEVGLAREGIADMCSILSMPPPSTSTSYGQHVRTVFQSSEEEEAEAQMAEAVKRARAVAVGGEDSGEEVINLPVTFDGTWAKRGFTSNYGVGVVISADTGEVLDREVLSKICDECNMKNQMDKEGEDYKLWWEGHKNRCTKNFQGSSPAMEAATAKILWQRSISKHKVKYSHMISDGDSKAFSEVQYIYGDSAGEAVEKLDCIGHVGKRMFRALDKIKKETKGKLADGKTVGGGKGRLTGGQNGMVGKLSELYRNAIRKNVDRLASKGDQDKLENAKVKMQRAILAVLYHEVKLPDNSVRHQYCPTDDWCEYKNSGTMDDKDHHLDAVFLDLLLPTFQRLSESSLIERCIPGYTQNQTESFNALIWKRCPKHLWRGPLYVKTATNLAVLHFNCGALSSRNRMLQSLKLTSSHHTMVANMRKDRVRISAADKACEESEKKKRKKQTKEKLVQEEDCVEREGVMYESGAF</sequence>
<evidence type="ECO:0000313" key="2">
    <source>
        <dbReference type="EMBL" id="KAJ8034121.1"/>
    </source>
</evidence>
<dbReference type="AlphaFoldDB" id="A0A9Q1BWF1"/>
<gene>
    <name evidence="2" type="ORF">HOLleu_20831</name>
</gene>
<accession>A0A9Q1BWF1</accession>
<comment type="caution">
    <text evidence="2">The sequence shown here is derived from an EMBL/GenBank/DDBJ whole genome shotgun (WGS) entry which is preliminary data.</text>
</comment>
<name>A0A9Q1BWF1_HOLLE</name>